<evidence type="ECO:0000256" key="6">
    <source>
        <dbReference type="ARBA" id="ARBA00022777"/>
    </source>
</evidence>
<evidence type="ECO:0000313" key="12">
    <source>
        <dbReference type="EMBL" id="GGO57330.1"/>
    </source>
</evidence>
<evidence type="ECO:0000256" key="3">
    <source>
        <dbReference type="ARBA" id="ARBA00022553"/>
    </source>
</evidence>
<keyword evidence="4" id="KW-0808">Transferase</keyword>
<comment type="caution">
    <text evidence="12">The sequence shown here is derived from an EMBL/GenBank/DDBJ whole genome shotgun (WGS) entry which is preliminary data.</text>
</comment>
<evidence type="ECO:0000256" key="9">
    <source>
        <dbReference type="SAM" id="Phobius"/>
    </source>
</evidence>
<dbReference type="InterPro" id="IPR025828">
    <property type="entry name" value="Put_sensor_dom"/>
</dbReference>
<feature type="transmembrane region" description="Helical" evidence="9">
    <location>
        <begin position="58"/>
        <end position="79"/>
    </location>
</feature>
<feature type="domain" description="Signal transduction histidine kinase subgroup 3 dimerisation and phosphoacceptor" evidence="10">
    <location>
        <begin position="259"/>
        <end position="322"/>
    </location>
</feature>
<comment type="catalytic activity">
    <reaction evidence="1">
        <text>ATP + protein L-histidine = ADP + protein N-phospho-L-histidine.</text>
        <dbReference type="EC" id="2.7.13.3"/>
    </reaction>
</comment>
<dbReference type="InterPro" id="IPR011712">
    <property type="entry name" value="Sig_transdc_His_kin_sub3_dim/P"/>
</dbReference>
<feature type="transmembrane region" description="Helical" evidence="9">
    <location>
        <begin position="31"/>
        <end position="52"/>
    </location>
</feature>
<keyword evidence="9" id="KW-0812">Transmembrane</keyword>
<feature type="transmembrane region" description="Helical" evidence="9">
    <location>
        <begin position="126"/>
        <end position="151"/>
    </location>
</feature>
<dbReference type="Pfam" id="PF07730">
    <property type="entry name" value="HisKA_3"/>
    <property type="match status" value="1"/>
</dbReference>
<evidence type="ECO:0000256" key="7">
    <source>
        <dbReference type="ARBA" id="ARBA00022840"/>
    </source>
</evidence>
<evidence type="ECO:0000256" key="1">
    <source>
        <dbReference type="ARBA" id="ARBA00000085"/>
    </source>
</evidence>
<dbReference type="GO" id="GO:0016301">
    <property type="term" value="F:kinase activity"/>
    <property type="evidence" value="ECO:0007669"/>
    <property type="project" value="UniProtKB-KW"/>
</dbReference>
<gene>
    <name evidence="12" type="ORF">GCM10012287_52960</name>
</gene>
<dbReference type="SUPFAM" id="SSF55874">
    <property type="entry name" value="ATPase domain of HSP90 chaperone/DNA topoisomerase II/histidine kinase"/>
    <property type="match status" value="1"/>
</dbReference>
<accession>A0ABQ2MWM7</accession>
<dbReference type="PANTHER" id="PTHR24421">
    <property type="entry name" value="NITRATE/NITRITE SENSOR PROTEIN NARX-RELATED"/>
    <property type="match status" value="1"/>
</dbReference>
<dbReference type="RefSeq" id="WP_189039719.1">
    <property type="nucleotide sequence ID" value="NZ_BMMP01000024.1"/>
</dbReference>
<evidence type="ECO:0000259" key="11">
    <source>
        <dbReference type="Pfam" id="PF13796"/>
    </source>
</evidence>
<evidence type="ECO:0000256" key="4">
    <source>
        <dbReference type="ARBA" id="ARBA00022679"/>
    </source>
</evidence>
<dbReference type="InterPro" id="IPR050482">
    <property type="entry name" value="Sensor_HK_TwoCompSys"/>
</dbReference>
<protein>
    <recommendedName>
        <fullName evidence="2">histidine kinase</fullName>
        <ecNumber evidence="2">2.7.13.3</ecNumber>
    </recommendedName>
</protein>
<organism evidence="12 13">
    <name type="scientific">Streptomyces daqingensis</name>
    <dbReference type="NCBI Taxonomy" id="1472640"/>
    <lineage>
        <taxon>Bacteria</taxon>
        <taxon>Bacillati</taxon>
        <taxon>Actinomycetota</taxon>
        <taxon>Actinomycetes</taxon>
        <taxon>Kitasatosporales</taxon>
        <taxon>Streptomycetaceae</taxon>
        <taxon>Streptomyces</taxon>
    </lineage>
</organism>
<keyword evidence="9" id="KW-1133">Transmembrane helix</keyword>
<dbReference type="InterPro" id="IPR036890">
    <property type="entry name" value="HATPase_C_sf"/>
</dbReference>
<keyword evidence="13" id="KW-1185">Reference proteome</keyword>
<sequence length="447" mass="48181">MATATNTAQPRSHAVPAVLRAPFEGRNWRELLYVLTGLPVACFSFAYSVTFFSASAGLLITFLGVPLLAAGLMGCRAIGRLERARARGLLRLDAAEPEPVRVLQRRSGLMPWVGALLRSGVSWRHLLYTVVHFPWALFSFVLTAVFFPLGWSLALYPAWQWVFPRYLGEPGLQWGPDGLTAVGPATVGDTYLDNAPDMALTSAAGVGLVLLTPWLVRGLNTVDRLLVAGLLGPSRLATRIEELESDRGSVADTAAADLRRIERDLHDGAQARLVTLAMDLGLAKEKLLEDPQAAAKMVDEAHGEVKIALQELRDLARGIHPAILTDRGLDPALSALAARCTADVTVTVDLPRRPAQAIEGITYFTVSELLQNITKHSRATTARIDVWHTPHRLLLQVTDNGQGGANTTTGTGLAGLTERLDAVDGLLLIDSPTGGPTTITAELPWRV</sequence>
<dbReference type="Proteomes" id="UP000631535">
    <property type="component" value="Unassembled WGS sequence"/>
</dbReference>
<keyword evidence="8" id="KW-0902">Two-component regulatory system</keyword>
<keyword evidence="6 12" id="KW-0418">Kinase</keyword>
<evidence type="ECO:0000256" key="5">
    <source>
        <dbReference type="ARBA" id="ARBA00022741"/>
    </source>
</evidence>
<reference evidence="13" key="1">
    <citation type="journal article" date="2019" name="Int. J. Syst. Evol. Microbiol.">
        <title>The Global Catalogue of Microorganisms (GCM) 10K type strain sequencing project: providing services to taxonomists for standard genome sequencing and annotation.</title>
        <authorList>
            <consortium name="The Broad Institute Genomics Platform"/>
            <consortium name="The Broad Institute Genome Sequencing Center for Infectious Disease"/>
            <person name="Wu L."/>
            <person name="Ma J."/>
        </authorList>
    </citation>
    <scope>NUCLEOTIDE SEQUENCE [LARGE SCALE GENOMIC DNA]</scope>
    <source>
        <strain evidence="13">CGMCC 4.7178</strain>
    </source>
</reference>
<evidence type="ECO:0000259" key="10">
    <source>
        <dbReference type="Pfam" id="PF07730"/>
    </source>
</evidence>
<dbReference type="Gene3D" id="3.30.565.10">
    <property type="entry name" value="Histidine kinase-like ATPase, C-terminal domain"/>
    <property type="match status" value="1"/>
</dbReference>
<name>A0ABQ2MWM7_9ACTN</name>
<keyword evidence="9" id="KW-0472">Membrane</keyword>
<dbReference type="EMBL" id="BMMP01000024">
    <property type="protein sequence ID" value="GGO57330.1"/>
    <property type="molecule type" value="Genomic_DNA"/>
</dbReference>
<evidence type="ECO:0000256" key="2">
    <source>
        <dbReference type="ARBA" id="ARBA00012438"/>
    </source>
</evidence>
<feature type="domain" description="Putative sensor" evidence="11">
    <location>
        <begin position="33"/>
        <end position="231"/>
    </location>
</feature>
<keyword evidence="7" id="KW-0067">ATP-binding</keyword>
<dbReference type="CDD" id="cd16917">
    <property type="entry name" value="HATPase_UhpB-NarQ-NarX-like"/>
    <property type="match status" value="1"/>
</dbReference>
<keyword evidence="3" id="KW-0597">Phosphoprotein</keyword>
<dbReference type="PANTHER" id="PTHR24421:SF10">
    <property type="entry name" value="NITRATE_NITRITE SENSOR PROTEIN NARQ"/>
    <property type="match status" value="1"/>
</dbReference>
<dbReference type="EC" id="2.7.13.3" evidence="2"/>
<dbReference type="Pfam" id="PF13796">
    <property type="entry name" value="Sensor"/>
    <property type="match status" value="1"/>
</dbReference>
<dbReference type="Gene3D" id="1.20.5.1930">
    <property type="match status" value="1"/>
</dbReference>
<evidence type="ECO:0000256" key="8">
    <source>
        <dbReference type="ARBA" id="ARBA00023012"/>
    </source>
</evidence>
<proteinExistence type="predicted"/>
<keyword evidence="5" id="KW-0547">Nucleotide-binding</keyword>
<evidence type="ECO:0000313" key="13">
    <source>
        <dbReference type="Proteomes" id="UP000631535"/>
    </source>
</evidence>